<dbReference type="OrthoDB" id="9806945at2"/>
<name>A0A0C5UXS6_9GAMM</name>
<proteinExistence type="predicted"/>
<dbReference type="GO" id="GO:0016829">
    <property type="term" value="F:lyase activity"/>
    <property type="evidence" value="ECO:0007669"/>
    <property type="project" value="UniProtKB-KW"/>
</dbReference>
<dbReference type="InterPro" id="IPR026275">
    <property type="entry name" value="Glyoxalase/dOase/EhpR"/>
</dbReference>
<dbReference type="RefSeq" id="WP_044615273.1">
    <property type="nucleotide sequence ID" value="NZ_CP007142.1"/>
</dbReference>
<gene>
    <name evidence="2" type="ORF">YC6258_00059</name>
</gene>
<dbReference type="InterPro" id="IPR037523">
    <property type="entry name" value="VOC_core"/>
</dbReference>
<evidence type="ECO:0000259" key="1">
    <source>
        <dbReference type="PROSITE" id="PS51819"/>
    </source>
</evidence>
<feature type="domain" description="VOC" evidence="1">
    <location>
        <begin position="3"/>
        <end position="118"/>
    </location>
</feature>
<dbReference type="PIRSF" id="PIRSF039020">
    <property type="entry name" value="EhpR"/>
    <property type="match status" value="1"/>
</dbReference>
<dbReference type="EMBL" id="CP007142">
    <property type="protein sequence ID" value="AJQ92115.1"/>
    <property type="molecule type" value="Genomic_DNA"/>
</dbReference>
<sequence>MSEPNFFIFYVRDLNTSCAFYEQIFERPVQRSSDHFAMLKFSHINFALWTAQQVDPTLNAPGGSTEMVITLTSTADVDQLYQKWTADGINITQPPTQLGFGYNFVARDPDGHFLRVMA</sequence>
<reference evidence="2 3" key="1">
    <citation type="submission" date="2014-01" db="EMBL/GenBank/DDBJ databases">
        <title>Full genme sequencing of cellulolytic bacterium Gynuella sunshinyii YC6258T gen. nov., sp. nov.</title>
        <authorList>
            <person name="Khan H."/>
            <person name="Chung E.J."/>
            <person name="Chung Y.R."/>
        </authorList>
    </citation>
    <scope>NUCLEOTIDE SEQUENCE [LARGE SCALE GENOMIC DNA]</scope>
    <source>
        <strain evidence="2 3">YC6258</strain>
    </source>
</reference>
<dbReference type="SUPFAM" id="SSF54593">
    <property type="entry name" value="Glyoxalase/Bleomycin resistance protein/Dihydroxybiphenyl dioxygenase"/>
    <property type="match status" value="1"/>
</dbReference>
<dbReference type="AlphaFoldDB" id="A0A0C5UXS6"/>
<dbReference type="PROSITE" id="PS51819">
    <property type="entry name" value="VOC"/>
    <property type="match status" value="1"/>
</dbReference>
<dbReference type="PANTHER" id="PTHR36503">
    <property type="entry name" value="BLR2520 PROTEIN"/>
    <property type="match status" value="1"/>
</dbReference>
<keyword evidence="3" id="KW-1185">Reference proteome</keyword>
<keyword evidence="2" id="KW-0456">Lyase</keyword>
<dbReference type="HOGENOM" id="CLU_163370_1_0_6"/>
<evidence type="ECO:0000313" key="3">
    <source>
        <dbReference type="Proteomes" id="UP000032266"/>
    </source>
</evidence>
<dbReference type="InterPro" id="IPR029068">
    <property type="entry name" value="Glyas_Bleomycin-R_OHBP_Dase"/>
</dbReference>
<dbReference type="KEGG" id="gsn:YC6258_00059"/>
<dbReference type="Pfam" id="PF00903">
    <property type="entry name" value="Glyoxalase"/>
    <property type="match status" value="1"/>
</dbReference>
<protein>
    <submittedName>
        <fullName evidence="2">Putative lactoylglutathione lyase</fullName>
    </submittedName>
</protein>
<organism evidence="2 3">
    <name type="scientific">Gynuella sunshinyii YC6258</name>
    <dbReference type="NCBI Taxonomy" id="1445510"/>
    <lineage>
        <taxon>Bacteria</taxon>
        <taxon>Pseudomonadati</taxon>
        <taxon>Pseudomonadota</taxon>
        <taxon>Gammaproteobacteria</taxon>
        <taxon>Oceanospirillales</taxon>
        <taxon>Saccharospirillaceae</taxon>
        <taxon>Gynuella</taxon>
    </lineage>
</organism>
<dbReference type="Proteomes" id="UP000032266">
    <property type="component" value="Chromosome"/>
</dbReference>
<dbReference type="InterPro" id="IPR004360">
    <property type="entry name" value="Glyas_Fos-R_dOase_dom"/>
</dbReference>
<dbReference type="STRING" id="1445510.YC6258_00059"/>
<accession>A0A0C5UXS6</accession>
<evidence type="ECO:0000313" key="2">
    <source>
        <dbReference type="EMBL" id="AJQ92115.1"/>
    </source>
</evidence>
<dbReference type="Gene3D" id="3.10.180.10">
    <property type="entry name" value="2,3-Dihydroxybiphenyl 1,2-Dioxygenase, domain 1"/>
    <property type="match status" value="1"/>
</dbReference>
<dbReference type="PANTHER" id="PTHR36503:SF1">
    <property type="entry name" value="BLR2520 PROTEIN"/>
    <property type="match status" value="1"/>
</dbReference>